<evidence type="ECO:0000313" key="3">
    <source>
        <dbReference type="Proteomes" id="UP000235728"/>
    </source>
</evidence>
<protein>
    <submittedName>
        <fullName evidence="2">Uncharacterized protein</fullName>
    </submittedName>
</protein>
<dbReference type="EMBL" id="MRVG01000005">
    <property type="protein sequence ID" value="PMB68369.1"/>
    <property type="molecule type" value="Genomic_DNA"/>
</dbReference>
<evidence type="ECO:0000313" key="2">
    <source>
        <dbReference type="EMBL" id="PMB68369.1"/>
    </source>
</evidence>
<evidence type="ECO:0000256" key="1">
    <source>
        <dbReference type="SAM" id="Phobius"/>
    </source>
</evidence>
<dbReference type="AlphaFoldDB" id="A0A2N6NM68"/>
<reference evidence="2 3" key="1">
    <citation type="journal article" date="2016" name="Appl. Microbiol. Biotechnol.">
        <title>Characterization of T-DNA insertion mutants with decreased virulence in the entomopathogenic fungus Beauveria bassiana JEF-007.</title>
        <authorList>
            <person name="Kim S."/>
            <person name="Lee S.J."/>
            <person name="Nai Y.S."/>
            <person name="Yu J.S."/>
            <person name="Lee M.R."/>
            <person name="Yang Y.T."/>
            <person name="Kim J.S."/>
        </authorList>
    </citation>
    <scope>NUCLEOTIDE SEQUENCE [LARGE SCALE GENOMIC DNA]</scope>
    <source>
        <strain evidence="2 3">JEF-007</strain>
    </source>
</reference>
<gene>
    <name evidence="2" type="ORF">BM221_004944</name>
</gene>
<name>A0A2N6NM68_BEABA</name>
<sequence>MANQNIIAVFYELRKSWCQLGKQHGSGLSKQESLLGSAALFAIVVYIIVFETSSILLAKQRVSSIERPMW</sequence>
<keyword evidence="1" id="KW-1133">Transmembrane helix</keyword>
<keyword evidence="1" id="KW-0812">Transmembrane</keyword>
<proteinExistence type="predicted"/>
<dbReference type="Proteomes" id="UP000235728">
    <property type="component" value="Unassembled WGS sequence"/>
</dbReference>
<accession>A0A2N6NM68</accession>
<feature type="transmembrane region" description="Helical" evidence="1">
    <location>
        <begin position="34"/>
        <end position="58"/>
    </location>
</feature>
<keyword evidence="1" id="KW-0472">Membrane</keyword>
<comment type="caution">
    <text evidence="2">The sequence shown here is derived from an EMBL/GenBank/DDBJ whole genome shotgun (WGS) entry which is preliminary data.</text>
</comment>
<organism evidence="2 3">
    <name type="scientific">Beauveria bassiana</name>
    <name type="common">White muscardine disease fungus</name>
    <name type="synonym">Tritirachium shiotae</name>
    <dbReference type="NCBI Taxonomy" id="176275"/>
    <lineage>
        <taxon>Eukaryota</taxon>
        <taxon>Fungi</taxon>
        <taxon>Dikarya</taxon>
        <taxon>Ascomycota</taxon>
        <taxon>Pezizomycotina</taxon>
        <taxon>Sordariomycetes</taxon>
        <taxon>Hypocreomycetidae</taxon>
        <taxon>Hypocreales</taxon>
        <taxon>Cordycipitaceae</taxon>
        <taxon>Beauveria</taxon>
    </lineage>
</organism>